<keyword evidence="2" id="KW-1185">Reference proteome</keyword>
<reference evidence="1 2" key="1">
    <citation type="journal article" date="2016" name="Gene">
        <title>PacBio SMRT assembly of a complex multi-replicon genome reveals chlorocatechol degradative operon in a region of genome plasticity.</title>
        <authorList>
            <person name="Ricker N."/>
            <person name="Shen S.Y."/>
            <person name="Goordial J."/>
            <person name="Jin S."/>
            <person name="Fulthorpe R.R."/>
        </authorList>
    </citation>
    <scope>NUCLEOTIDE SEQUENCE [LARGE SCALE GENOMIC DNA]</scope>
    <source>
        <strain evidence="1 2">OLGA172</strain>
    </source>
</reference>
<dbReference type="EMBL" id="CP014578">
    <property type="protein sequence ID" value="ANB72741.1"/>
    <property type="molecule type" value="Genomic_DNA"/>
</dbReference>
<evidence type="ECO:0000313" key="2">
    <source>
        <dbReference type="Proteomes" id="UP000076852"/>
    </source>
</evidence>
<dbReference type="AlphaFoldDB" id="A0A160FK56"/>
<name>A0A160FK56_9BURK</name>
<sequence>MRDVPRVEPSSYLLTRQTLRFLARDSRNPSAALIYWLGVSEPSREPCFFDVMQKFGPLLQLVLPDERPGVFVKRDAIHVVRDCGVVKRLAFKDGSSLDVRYAGPCCDLFDE</sequence>
<organism evidence="1 2">
    <name type="scientific">Paraburkholderia phytofirmans OLGA172</name>
    <dbReference type="NCBI Taxonomy" id="1417228"/>
    <lineage>
        <taxon>Bacteria</taxon>
        <taxon>Pseudomonadati</taxon>
        <taxon>Pseudomonadota</taxon>
        <taxon>Betaproteobacteria</taxon>
        <taxon>Burkholderiales</taxon>
        <taxon>Burkholderiaceae</taxon>
        <taxon>Paraburkholderia</taxon>
    </lineage>
</organism>
<protein>
    <submittedName>
        <fullName evidence="1">Uncharacterized protein</fullName>
    </submittedName>
</protein>
<dbReference type="Proteomes" id="UP000076852">
    <property type="component" value="Chromosome 1"/>
</dbReference>
<accession>A0A160FK56</accession>
<evidence type="ECO:0000313" key="1">
    <source>
        <dbReference type="EMBL" id="ANB72741.1"/>
    </source>
</evidence>
<gene>
    <name evidence="1" type="ORF">AYM40_10490</name>
</gene>
<dbReference type="OrthoDB" id="9097085at2"/>
<dbReference type="KEGG" id="buz:AYM40_10490"/>
<proteinExistence type="predicted"/>
<dbReference type="RefSeq" id="WP_063496164.1">
    <property type="nucleotide sequence ID" value="NZ_CP014578.1"/>
</dbReference>